<feature type="domain" description="Phosphoribosyltransferase" evidence="2">
    <location>
        <begin position="152"/>
        <end position="249"/>
    </location>
</feature>
<organism evidence="4">
    <name type="scientific">Agrobacterium albertimagni</name>
    <dbReference type="NCBI Taxonomy" id="147266"/>
    <lineage>
        <taxon>Bacteria</taxon>
        <taxon>Pseudomonadati</taxon>
        <taxon>Pseudomonadota</taxon>
        <taxon>Alphaproteobacteria</taxon>
        <taxon>Hyphomicrobiales</taxon>
        <taxon>Rhizobiaceae</taxon>
        <taxon>Rhizobium/Agrobacterium group</taxon>
        <taxon>Agrobacterium</taxon>
    </lineage>
</organism>
<dbReference type="Pfam" id="PF00156">
    <property type="entry name" value="Pribosyltran"/>
    <property type="match status" value="1"/>
</dbReference>
<evidence type="ECO:0000313" key="4">
    <source>
        <dbReference type="EMBL" id="HEB42240.1"/>
    </source>
</evidence>
<comment type="caution">
    <text evidence="4">The sequence shown here is derived from an EMBL/GenBank/DDBJ whole genome shotgun (WGS) entry which is preliminary data.</text>
</comment>
<protein>
    <submittedName>
        <fullName evidence="4">ComF family protein</fullName>
    </submittedName>
</protein>
<dbReference type="PANTHER" id="PTHR47505:SF1">
    <property type="entry name" value="DNA UTILIZATION PROTEIN YHGH"/>
    <property type="match status" value="1"/>
</dbReference>
<accession>A0A7C1SVD0</accession>
<reference evidence="4" key="1">
    <citation type="journal article" date="2020" name="mSystems">
        <title>Genome- and Community-Level Interaction Insights into Carbon Utilization and Element Cycling Functions of Hydrothermarchaeota in Hydrothermal Sediment.</title>
        <authorList>
            <person name="Zhou Z."/>
            <person name="Liu Y."/>
            <person name="Xu W."/>
            <person name="Pan J."/>
            <person name="Luo Z.H."/>
            <person name="Li M."/>
        </authorList>
    </citation>
    <scope>NUCLEOTIDE SEQUENCE [LARGE SCALE GENOMIC DNA]</scope>
    <source>
        <strain evidence="4">SpSt-243</strain>
    </source>
</reference>
<evidence type="ECO:0000259" key="3">
    <source>
        <dbReference type="Pfam" id="PF18912"/>
    </source>
</evidence>
<dbReference type="InterPro" id="IPR051910">
    <property type="entry name" value="ComF/GntX_DNA_util-trans"/>
</dbReference>
<dbReference type="SUPFAM" id="SSF53271">
    <property type="entry name" value="PRTase-like"/>
    <property type="match status" value="1"/>
</dbReference>
<proteinExistence type="inferred from homology"/>
<dbReference type="EMBL" id="DSKI01000042">
    <property type="protein sequence ID" value="HEB42240.1"/>
    <property type="molecule type" value="Genomic_DNA"/>
</dbReference>
<dbReference type="InterPro" id="IPR044005">
    <property type="entry name" value="DZR_2"/>
</dbReference>
<evidence type="ECO:0000256" key="1">
    <source>
        <dbReference type="ARBA" id="ARBA00008007"/>
    </source>
</evidence>
<dbReference type="InterPro" id="IPR000836">
    <property type="entry name" value="PRTase_dom"/>
</dbReference>
<dbReference type="Pfam" id="PF18912">
    <property type="entry name" value="DZR_2"/>
    <property type="match status" value="1"/>
</dbReference>
<sequence>MQKSASVSRHHAGLALRGLFHLIYPLACAHCHARVASHHALCAACWGGMRLIDKPFCPVLGLPFAHDPGEGMVSPQAIAHPPVFDRLRSVALHEGVARHLVHDLKYRDRVDLAPMMAGWMLRAAFPEIAAADAIVCVPLHRMRMFRRMFNQSAELARHLARQSGKPFLADVLVRRKRTQQQVGLTANQRSLNVRGAFEVPDARQDLVFGKRLVLVDDVYTTGATVSAATTALKKAGAQDVTVLTFARALAGPI</sequence>
<dbReference type="InterPro" id="IPR029057">
    <property type="entry name" value="PRTase-like"/>
</dbReference>
<gene>
    <name evidence="4" type="ORF">ENP70_00735</name>
</gene>
<evidence type="ECO:0000259" key="2">
    <source>
        <dbReference type="Pfam" id="PF00156"/>
    </source>
</evidence>
<dbReference type="PANTHER" id="PTHR47505">
    <property type="entry name" value="DNA UTILIZATION PROTEIN YHGH"/>
    <property type="match status" value="1"/>
</dbReference>
<dbReference type="CDD" id="cd06223">
    <property type="entry name" value="PRTases_typeI"/>
    <property type="match status" value="1"/>
</dbReference>
<comment type="similarity">
    <text evidence="1">Belongs to the ComF/GntX family.</text>
</comment>
<dbReference type="AlphaFoldDB" id="A0A7C1SVD0"/>
<dbReference type="Gene3D" id="3.40.50.2020">
    <property type="match status" value="1"/>
</dbReference>
<feature type="domain" description="Double zinc ribbon" evidence="3">
    <location>
        <begin position="20"/>
        <end position="67"/>
    </location>
</feature>
<name>A0A7C1SVD0_9HYPH</name>